<feature type="compositionally biased region" description="Basic and acidic residues" evidence="2">
    <location>
        <begin position="130"/>
        <end position="142"/>
    </location>
</feature>
<dbReference type="Proteomes" id="UP000298663">
    <property type="component" value="Unassembled WGS sequence"/>
</dbReference>
<feature type="compositionally biased region" description="Acidic residues" evidence="2">
    <location>
        <begin position="157"/>
        <end position="170"/>
    </location>
</feature>
<sequence length="499" mass="52623">MRRRQLQMPSTPSRESSENAASAPTTRSERRSKANSSKAWATLMPGAAKRGRASDDEEEAAVPVKKESKEAAAALTPKAATAKKSKAKKEPAGAKGTPQVKKESPPPPLTPQSEKGEDLESVAKNFSTPVKHEDLVPDHDTGILKLSKLQDDFLDEEMDDSEEFVDDDADGNYAISAPTKTSKASARRKPAAQSGAKTPRGGAKLKAGTSQSPRTPAARAAAALPAAATVSKPVPVMAPTSSAGPNPIAVSRAGTTILSASGKPVKIVKLNGASVRGGRLLAGKFPTSTVTAMAAAPSGAAQSAPTSSAVQSFRPISGGASDGAVSSMASSTSKEVAEITQKYKDRIIPNQSVAEFNKIIETLKSELMRMAEDRMRMAANHRETVDQMQLSFSTQLDLKDSRIRQLEQQVDQLQKKLQTSVDNHLIQLLGNEAQTSKAPGMVASSNGKQYASAVGPSPNAGAVKPKFNVPMSKIVDEYYADADDDADVDGMNPDDYQED</sequence>
<dbReference type="OrthoDB" id="5877781at2759"/>
<protein>
    <submittedName>
        <fullName evidence="3">Uncharacterized protein</fullName>
    </submittedName>
</protein>
<comment type="caution">
    <text evidence="3">The sequence shown here is derived from an EMBL/GenBank/DDBJ whole genome shotgun (WGS) entry which is preliminary data.</text>
</comment>
<evidence type="ECO:0000256" key="1">
    <source>
        <dbReference type="SAM" id="Coils"/>
    </source>
</evidence>
<reference evidence="3 4" key="1">
    <citation type="journal article" date="2015" name="Genome Biol.">
        <title>Comparative genomics of Steinernema reveals deeply conserved gene regulatory networks.</title>
        <authorList>
            <person name="Dillman A.R."/>
            <person name="Macchietto M."/>
            <person name="Porter C.F."/>
            <person name="Rogers A."/>
            <person name="Williams B."/>
            <person name="Antoshechkin I."/>
            <person name="Lee M.M."/>
            <person name="Goodwin Z."/>
            <person name="Lu X."/>
            <person name="Lewis E.E."/>
            <person name="Goodrich-Blair H."/>
            <person name="Stock S.P."/>
            <person name="Adams B.J."/>
            <person name="Sternberg P.W."/>
            <person name="Mortazavi A."/>
        </authorList>
    </citation>
    <scope>NUCLEOTIDE SEQUENCE [LARGE SCALE GENOMIC DNA]</scope>
    <source>
        <strain evidence="3 4">ALL</strain>
    </source>
</reference>
<feature type="region of interest" description="Disordered" evidence="2">
    <location>
        <begin position="157"/>
        <end position="219"/>
    </location>
</feature>
<dbReference type="AlphaFoldDB" id="A0A4U5MS97"/>
<feature type="compositionally biased region" description="Polar residues" evidence="2">
    <location>
        <begin position="7"/>
        <end position="26"/>
    </location>
</feature>
<feature type="compositionally biased region" description="Low complexity" evidence="2">
    <location>
        <begin position="71"/>
        <end position="80"/>
    </location>
</feature>
<reference evidence="3 4" key="2">
    <citation type="journal article" date="2019" name="G3 (Bethesda)">
        <title>Hybrid Assembly of the Genome of the Entomopathogenic Nematode Steinernema carpocapsae Identifies the X-Chromosome.</title>
        <authorList>
            <person name="Serra L."/>
            <person name="Macchietto M."/>
            <person name="Macias-Munoz A."/>
            <person name="McGill C.J."/>
            <person name="Rodriguez I.M."/>
            <person name="Rodriguez B."/>
            <person name="Murad R."/>
            <person name="Mortazavi A."/>
        </authorList>
    </citation>
    <scope>NUCLEOTIDE SEQUENCE [LARGE SCALE GENOMIC DNA]</scope>
    <source>
        <strain evidence="3 4">ALL</strain>
    </source>
</reference>
<evidence type="ECO:0000313" key="4">
    <source>
        <dbReference type="Proteomes" id="UP000298663"/>
    </source>
</evidence>
<gene>
    <name evidence="3" type="ORF">L596_019986</name>
</gene>
<accession>A0A4U5MS97</accession>
<feature type="coiled-coil region" evidence="1">
    <location>
        <begin position="353"/>
        <end position="423"/>
    </location>
</feature>
<evidence type="ECO:0000256" key="2">
    <source>
        <dbReference type="SAM" id="MobiDB-lite"/>
    </source>
</evidence>
<keyword evidence="4" id="KW-1185">Reference proteome</keyword>
<organism evidence="3 4">
    <name type="scientific">Steinernema carpocapsae</name>
    <name type="common">Entomopathogenic nematode</name>
    <dbReference type="NCBI Taxonomy" id="34508"/>
    <lineage>
        <taxon>Eukaryota</taxon>
        <taxon>Metazoa</taxon>
        <taxon>Ecdysozoa</taxon>
        <taxon>Nematoda</taxon>
        <taxon>Chromadorea</taxon>
        <taxon>Rhabditida</taxon>
        <taxon>Tylenchina</taxon>
        <taxon>Panagrolaimomorpha</taxon>
        <taxon>Strongyloidoidea</taxon>
        <taxon>Steinernematidae</taxon>
        <taxon>Steinernema</taxon>
    </lineage>
</organism>
<dbReference type="EMBL" id="AZBU02000006">
    <property type="protein sequence ID" value="TKR72560.1"/>
    <property type="molecule type" value="Genomic_DNA"/>
</dbReference>
<keyword evidence="1" id="KW-0175">Coiled coil</keyword>
<evidence type="ECO:0000313" key="3">
    <source>
        <dbReference type="EMBL" id="TKR72560.1"/>
    </source>
</evidence>
<proteinExistence type="predicted"/>
<feature type="region of interest" description="Disordered" evidence="2">
    <location>
        <begin position="480"/>
        <end position="499"/>
    </location>
</feature>
<feature type="region of interest" description="Disordered" evidence="2">
    <location>
        <begin position="1"/>
        <end position="142"/>
    </location>
</feature>
<name>A0A4U5MS97_STECR</name>